<dbReference type="EMBL" id="CAJNOU010001914">
    <property type="protein sequence ID" value="CAF1268571.1"/>
    <property type="molecule type" value="Genomic_DNA"/>
</dbReference>
<accession>A0A815B7W1</accession>
<protein>
    <submittedName>
        <fullName evidence="1">Uncharacterized protein</fullName>
    </submittedName>
</protein>
<organism evidence="1 2">
    <name type="scientific">Rotaria sordida</name>
    <dbReference type="NCBI Taxonomy" id="392033"/>
    <lineage>
        <taxon>Eukaryota</taxon>
        <taxon>Metazoa</taxon>
        <taxon>Spiralia</taxon>
        <taxon>Gnathifera</taxon>
        <taxon>Rotifera</taxon>
        <taxon>Eurotatoria</taxon>
        <taxon>Bdelloidea</taxon>
        <taxon>Philodinida</taxon>
        <taxon>Philodinidae</taxon>
        <taxon>Rotaria</taxon>
    </lineage>
</organism>
<reference evidence="1" key="1">
    <citation type="submission" date="2021-02" db="EMBL/GenBank/DDBJ databases">
        <authorList>
            <person name="Nowell W R."/>
        </authorList>
    </citation>
    <scope>NUCLEOTIDE SEQUENCE</scope>
</reference>
<name>A0A815B7W1_9BILA</name>
<feature type="non-terminal residue" evidence="1">
    <location>
        <position position="1"/>
    </location>
</feature>
<sequence length="81" mass="9219">NISTKADFLVGIKCLETAIYGACKRIEIFSLSLLKSTDNNNDNELQTKKSQNSYQEEANMYFQKAQKSIQIILNIAESRIE</sequence>
<evidence type="ECO:0000313" key="2">
    <source>
        <dbReference type="Proteomes" id="UP000663889"/>
    </source>
</evidence>
<comment type="caution">
    <text evidence="1">The sequence shown here is derived from an EMBL/GenBank/DDBJ whole genome shotgun (WGS) entry which is preliminary data.</text>
</comment>
<evidence type="ECO:0000313" key="1">
    <source>
        <dbReference type="EMBL" id="CAF1268571.1"/>
    </source>
</evidence>
<proteinExistence type="predicted"/>
<dbReference type="Proteomes" id="UP000663889">
    <property type="component" value="Unassembled WGS sequence"/>
</dbReference>
<dbReference type="AlphaFoldDB" id="A0A815B7W1"/>
<gene>
    <name evidence="1" type="ORF">SEV965_LOCUS24622</name>
</gene>